<name>A0ABW1LN71_9ACTN</name>
<gene>
    <name evidence="1" type="ORF">ACFPYL_16600</name>
</gene>
<accession>A0ABW1LN71</accession>
<dbReference type="Proteomes" id="UP001596135">
    <property type="component" value="Unassembled WGS sequence"/>
</dbReference>
<keyword evidence="2" id="KW-1185">Reference proteome</keyword>
<proteinExistence type="predicted"/>
<protein>
    <submittedName>
        <fullName evidence="1">Uncharacterized protein</fullName>
    </submittedName>
</protein>
<evidence type="ECO:0000313" key="2">
    <source>
        <dbReference type="Proteomes" id="UP001596135"/>
    </source>
</evidence>
<comment type="caution">
    <text evidence="1">The sequence shown here is derived from an EMBL/GenBank/DDBJ whole genome shotgun (WGS) entry which is preliminary data.</text>
</comment>
<evidence type="ECO:0000313" key="1">
    <source>
        <dbReference type="EMBL" id="MFC6044712.1"/>
    </source>
</evidence>
<organism evidence="1 2">
    <name type="scientific">Nocardioides hankookensis</name>
    <dbReference type="NCBI Taxonomy" id="443157"/>
    <lineage>
        <taxon>Bacteria</taxon>
        <taxon>Bacillati</taxon>
        <taxon>Actinomycetota</taxon>
        <taxon>Actinomycetes</taxon>
        <taxon>Propionibacteriales</taxon>
        <taxon>Nocardioidaceae</taxon>
        <taxon>Nocardioides</taxon>
    </lineage>
</organism>
<dbReference type="EMBL" id="JBHSRJ010000005">
    <property type="protein sequence ID" value="MFC6044712.1"/>
    <property type="molecule type" value="Genomic_DNA"/>
</dbReference>
<reference evidence="2" key="1">
    <citation type="journal article" date="2019" name="Int. J. Syst. Evol. Microbiol.">
        <title>The Global Catalogue of Microorganisms (GCM) 10K type strain sequencing project: providing services to taxonomists for standard genome sequencing and annotation.</title>
        <authorList>
            <consortium name="The Broad Institute Genomics Platform"/>
            <consortium name="The Broad Institute Genome Sequencing Center for Infectious Disease"/>
            <person name="Wu L."/>
            <person name="Ma J."/>
        </authorList>
    </citation>
    <scope>NUCLEOTIDE SEQUENCE [LARGE SCALE GENOMIC DNA]</scope>
    <source>
        <strain evidence="2">CCUG 54522</strain>
    </source>
</reference>
<sequence length="99" mass="10392">MSRESIAEIALVLADVVELGQTLDDSDQTNARILELEVGRVLEHGAITITETGDGQVEVNPSLLVSGASRLVVAVLGAAAERGVDPAELLTRAKETLRS</sequence>
<dbReference type="RefSeq" id="WP_379156556.1">
    <property type="nucleotide sequence ID" value="NZ_JBHSRJ010000005.1"/>
</dbReference>